<feature type="region of interest" description="Disordered" evidence="1">
    <location>
        <begin position="120"/>
        <end position="142"/>
    </location>
</feature>
<keyword evidence="3" id="KW-1185">Reference proteome</keyword>
<accession>A0A2I0IL36</accession>
<proteinExistence type="predicted"/>
<evidence type="ECO:0000313" key="3">
    <source>
        <dbReference type="Proteomes" id="UP000233551"/>
    </source>
</evidence>
<gene>
    <name evidence="2" type="ORF">CRG98_035538</name>
</gene>
<organism evidence="2 3">
    <name type="scientific">Punica granatum</name>
    <name type="common">Pomegranate</name>
    <dbReference type="NCBI Taxonomy" id="22663"/>
    <lineage>
        <taxon>Eukaryota</taxon>
        <taxon>Viridiplantae</taxon>
        <taxon>Streptophyta</taxon>
        <taxon>Embryophyta</taxon>
        <taxon>Tracheophyta</taxon>
        <taxon>Spermatophyta</taxon>
        <taxon>Magnoliopsida</taxon>
        <taxon>eudicotyledons</taxon>
        <taxon>Gunneridae</taxon>
        <taxon>Pentapetalae</taxon>
        <taxon>rosids</taxon>
        <taxon>malvids</taxon>
        <taxon>Myrtales</taxon>
        <taxon>Lythraceae</taxon>
        <taxon>Punica</taxon>
    </lineage>
</organism>
<dbReference type="Proteomes" id="UP000233551">
    <property type="component" value="Unassembled WGS sequence"/>
</dbReference>
<comment type="caution">
    <text evidence="2">The sequence shown here is derived from an EMBL/GenBank/DDBJ whole genome shotgun (WGS) entry which is preliminary data.</text>
</comment>
<dbReference type="EMBL" id="PGOL01002951">
    <property type="protein sequence ID" value="PKI44076.1"/>
    <property type="molecule type" value="Genomic_DNA"/>
</dbReference>
<name>A0A2I0IL36_PUNGR</name>
<protein>
    <submittedName>
        <fullName evidence="2">Uncharacterized protein</fullName>
    </submittedName>
</protein>
<evidence type="ECO:0000256" key="1">
    <source>
        <dbReference type="SAM" id="MobiDB-lite"/>
    </source>
</evidence>
<sequence>MWTRLARGFHFKPPLLPARSLKVALLQEVRDVEENGAVREGKQSFGHLLQSQREDVQLRCGMKLTETAVGQRNFSYTCSPFLISAIRRRRRRRRSYWCELLGMGQEVWIFQQRRRQGREIGRGKKFGSSSRDGGGAEKLVGV</sequence>
<reference evidence="2 3" key="1">
    <citation type="submission" date="2017-11" db="EMBL/GenBank/DDBJ databases">
        <title>De-novo sequencing of pomegranate (Punica granatum L.) genome.</title>
        <authorList>
            <person name="Akparov Z."/>
            <person name="Amiraslanov A."/>
            <person name="Hajiyeva S."/>
            <person name="Abbasov M."/>
            <person name="Kaur K."/>
            <person name="Hamwieh A."/>
            <person name="Solovyev V."/>
            <person name="Salamov A."/>
            <person name="Braich B."/>
            <person name="Kosarev P."/>
            <person name="Mahmoud A."/>
            <person name="Hajiyev E."/>
            <person name="Babayeva S."/>
            <person name="Izzatullayeva V."/>
            <person name="Mammadov A."/>
            <person name="Mammadov A."/>
            <person name="Sharifova S."/>
            <person name="Ojaghi J."/>
            <person name="Eynullazada K."/>
            <person name="Bayramov B."/>
            <person name="Abdulazimova A."/>
            <person name="Shahmuradov I."/>
        </authorList>
    </citation>
    <scope>NUCLEOTIDE SEQUENCE [LARGE SCALE GENOMIC DNA]</scope>
    <source>
        <strain evidence="3">cv. AG2017</strain>
        <tissue evidence="2">Leaf</tissue>
    </source>
</reference>
<evidence type="ECO:0000313" key="2">
    <source>
        <dbReference type="EMBL" id="PKI44076.1"/>
    </source>
</evidence>
<dbReference type="AlphaFoldDB" id="A0A2I0IL36"/>